<name>A0A9X9C2C3_9GAMM</name>
<proteinExistence type="predicted"/>
<evidence type="ECO:0000313" key="3">
    <source>
        <dbReference type="EMBL" id="TXE27767.1"/>
    </source>
</evidence>
<accession>A0A9X9C2C3</accession>
<evidence type="ECO:0000313" key="2">
    <source>
        <dbReference type="EMBL" id="MDQ1861642.1"/>
    </source>
</evidence>
<feature type="transmembrane region" description="Helical" evidence="1">
    <location>
        <begin position="82"/>
        <end position="105"/>
    </location>
</feature>
<evidence type="ECO:0000313" key="5">
    <source>
        <dbReference type="Proteomes" id="UP001177872"/>
    </source>
</evidence>
<keyword evidence="5" id="KW-1185">Reference proteome</keyword>
<dbReference type="AlphaFoldDB" id="A0A9X9C2C3"/>
<organism evidence="3 4">
    <name type="scientific">Serratia ureilytica</name>
    <dbReference type="NCBI Taxonomy" id="300181"/>
    <lineage>
        <taxon>Bacteria</taxon>
        <taxon>Pseudomonadati</taxon>
        <taxon>Pseudomonadota</taxon>
        <taxon>Gammaproteobacteria</taxon>
        <taxon>Enterobacterales</taxon>
        <taxon>Yersiniaceae</taxon>
        <taxon>Serratia</taxon>
    </lineage>
</organism>
<comment type="caution">
    <text evidence="3">The sequence shown here is derived from an EMBL/GenBank/DDBJ whole genome shotgun (WGS) entry which is preliminary data.</text>
</comment>
<reference evidence="2" key="2">
    <citation type="submission" date="2023-07" db="EMBL/GenBank/DDBJ databases">
        <title>In vitro acaricidal activity of Serratia ureilytica strains isolated from Mimosa pudica nodules againts the dust mite Tyrophagus putrescentiae.</title>
        <authorList>
            <person name="Wong-Villareal A."/>
            <person name="Cerqueda-Garcia D."/>
        </authorList>
    </citation>
    <scope>NUCLEOTIDE SEQUENCE</scope>
    <source>
        <strain evidence="2">UTS2</strain>
    </source>
</reference>
<dbReference type="Proteomes" id="UP001177872">
    <property type="component" value="Unassembled WGS sequence"/>
</dbReference>
<evidence type="ECO:0000256" key="1">
    <source>
        <dbReference type="SAM" id="Phobius"/>
    </source>
</evidence>
<dbReference type="Proteomes" id="UP000321307">
    <property type="component" value="Unassembled WGS sequence"/>
</dbReference>
<keyword evidence="1" id="KW-0812">Transmembrane</keyword>
<reference evidence="3 4" key="1">
    <citation type="submission" date="2019-07" db="EMBL/GenBank/DDBJ databases">
        <title>Serratia strains were isolated from fresh produce.</title>
        <authorList>
            <person name="Cho G.-S."/>
            <person name="Stein M."/>
            <person name="Lee W."/>
            <person name="Suh S.H."/>
            <person name="Franz C.M.A.P."/>
        </authorList>
    </citation>
    <scope>NUCLEOTIDE SEQUENCE [LARGE SCALE GENOMIC DNA]</scope>
    <source>
        <strain evidence="3 4">S17</strain>
    </source>
</reference>
<keyword evidence="1" id="KW-0472">Membrane</keyword>
<protein>
    <submittedName>
        <fullName evidence="3">Uncharacterized protein</fullName>
    </submittedName>
</protein>
<dbReference type="EMBL" id="VOUP01000010">
    <property type="protein sequence ID" value="TXE27767.1"/>
    <property type="molecule type" value="Genomic_DNA"/>
</dbReference>
<dbReference type="EMBL" id="JAVCZN010000004">
    <property type="protein sequence ID" value="MDQ1861642.1"/>
    <property type="molecule type" value="Genomic_DNA"/>
</dbReference>
<sequence>MNRGGWTVALLLGAMALWTLLAWGVSGLLTWLPTLAEAAGNATLPVNGALSLVPQTVLDAWLPWLKQLGSGLASYFPLLLAWAGYAVWLLWGIGMLALMLLAALARRYLSAAQR</sequence>
<evidence type="ECO:0000313" key="4">
    <source>
        <dbReference type="Proteomes" id="UP000321307"/>
    </source>
</evidence>
<keyword evidence="1" id="KW-1133">Transmembrane helix</keyword>
<dbReference type="RefSeq" id="WP_042785446.1">
    <property type="nucleotide sequence ID" value="NZ_JADTWE010000004.1"/>
</dbReference>
<gene>
    <name evidence="3" type="ORF">FOT63_16585</name>
    <name evidence="2" type="ORF">Q6237_11670</name>
</gene>